<gene>
    <name evidence="2" type="ORF">QJ043_08960</name>
</gene>
<dbReference type="RefSeq" id="WP_283713365.1">
    <property type="nucleotide sequence ID" value="NZ_JASJEW010000003.1"/>
</dbReference>
<sequence>MAKAGSAKGRRLHAQAVARRAAAAVAVPDRCDVLVVGAGASGCAAALGAAQERPGATVVLLDASDQIARPVLATGNGRCNLSNEDLDPCWYNDPAFVRAVMGPEPEQEVGRLFAGLGLITAHEEGRIYPHSRCASSVQGALVNGLVERSVVLGTLRPVAEVEPLGSGARVTFEERFREAQGGWARRRIDAAAVVLAPGAPTGLPAQLGLPTVPWAPVLCPVAVDSPLPALWDGHRSPCRLTLLRDGAAVAVEEGEALFRPGCVSGIAAMNLSRVAKPGDVLSVDLVPGVPAASLARLIADVDRRLPDERRSHRLDALVDPVIGATLAGRSSDPVDVARELKALDMPVTGLAHTEHAQVQRGGVIVDAVDPVTMAVAGRPGLFMCGEALDVDGACGGYNLAFAWLSGLRAGRAAARFAKGEGRRRDGAMLDQA</sequence>
<dbReference type="InterPro" id="IPR023166">
    <property type="entry name" value="BaiN-like_dom_sf"/>
</dbReference>
<organism evidence="2 3">
    <name type="scientific">Kribbibacterium absianum</name>
    <dbReference type="NCBI Taxonomy" id="3044210"/>
    <lineage>
        <taxon>Bacteria</taxon>
        <taxon>Bacillati</taxon>
        <taxon>Actinomycetota</taxon>
        <taxon>Coriobacteriia</taxon>
        <taxon>Coriobacteriales</taxon>
        <taxon>Kribbibacteriaceae</taxon>
        <taxon>Kribbibacterium</taxon>
    </lineage>
</organism>
<evidence type="ECO:0000313" key="2">
    <source>
        <dbReference type="EMBL" id="MDJ1130203.1"/>
    </source>
</evidence>
<keyword evidence="3" id="KW-1185">Reference proteome</keyword>
<dbReference type="SUPFAM" id="SSF160996">
    <property type="entry name" value="HI0933 insert domain-like"/>
    <property type="match status" value="1"/>
</dbReference>
<evidence type="ECO:0000313" key="3">
    <source>
        <dbReference type="Proteomes" id="UP001431693"/>
    </source>
</evidence>
<dbReference type="Gene3D" id="2.40.30.10">
    <property type="entry name" value="Translation factors"/>
    <property type="match status" value="1"/>
</dbReference>
<dbReference type="InterPro" id="IPR057661">
    <property type="entry name" value="RsdA/BaiN/AoA(So)_Rossmann"/>
</dbReference>
<dbReference type="Proteomes" id="UP001431693">
    <property type="component" value="Unassembled WGS sequence"/>
</dbReference>
<dbReference type="SUPFAM" id="SSF51905">
    <property type="entry name" value="FAD/NAD(P)-binding domain"/>
    <property type="match status" value="1"/>
</dbReference>
<feature type="domain" description="RsdA/BaiN/AoA(So)-like Rossmann fold-like" evidence="1">
    <location>
        <begin position="32"/>
        <end position="411"/>
    </location>
</feature>
<dbReference type="Gene3D" id="3.50.50.60">
    <property type="entry name" value="FAD/NAD(P)-binding domain"/>
    <property type="match status" value="1"/>
</dbReference>
<reference evidence="2" key="1">
    <citation type="submission" date="2023-05" db="EMBL/GenBank/DDBJ databases">
        <title>[olsenella] sp. nov., isolated from a pig farm feces dump.</title>
        <authorList>
            <person name="Chang Y.-H."/>
        </authorList>
    </citation>
    <scope>NUCLEOTIDE SEQUENCE</scope>
    <source>
        <strain evidence="2">YH-ols2217</strain>
    </source>
</reference>
<accession>A0ABT6ZMC3</accession>
<dbReference type="Pfam" id="PF03486">
    <property type="entry name" value="HI0933_like"/>
    <property type="match status" value="1"/>
</dbReference>
<dbReference type="PANTHER" id="PTHR42887">
    <property type="entry name" value="OS12G0638800 PROTEIN"/>
    <property type="match status" value="1"/>
</dbReference>
<dbReference type="InterPro" id="IPR036188">
    <property type="entry name" value="FAD/NAD-bd_sf"/>
</dbReference>
<dbReference type="Gene3D" id="1.10.8.260">
    <property type="entry name" value="HI0933 insert domain-like"/>
    <property type="match status" value="1"/>
</dbReference>
<comment type="caution">
    <text evidence="2">The sequence shown here is derived from an EMBL/GenBank/DDBJ whole genome shotgun (WGS) entry which is preliminary data.</text>
</comment>
<proteinExistence type="predicted"/>
<name>A0ABT6ZMC3_9ACTN</name>
<dbReference type="PANTHER" id="PTHR42887:SF2">
    <property type="entry name" value="OS12G0638800 PROTEIN"/>
    <property type="match status" value="1"/>
</dbReference>
<dbReference type="EMBL" id="JASJEX010000004">
    <property type="protein sequence ID" value="MDJ1130203.1"/>
    <property type="molecule type" value="Genomic_DNA"/>
</dbReference>
<protein>
    <submittedName>
        <fullName evidence="2">NAD(P)/FAD-dependent oxidoreductase</fullName>
    </submittedName>
</protein>
<evidence type="ECO:0000259" key="1">
    <source>
        <dbReference type="Pfam" id="PF03486"/>
    </source>
</evidence>
<dbReference type="InterPro" id="IPR004792">
    <property type="entry name" value="BaiN-like"/>
</dbReference>